<keyword evidence="3" id="KW-1185">Reference proteome</keyword>
<evidence type="ECO:0000256" key="1">
    <source>
        <dbReference type="SAM" id="MobiDB-lite"/>
    </source>
</evidence>
<dbReference type="Gramene" id="PGSC0003DMT400076319">
    <property type="protein sequence ID" value="PGSC0003DMT400076319"/>
    <property type="gene ID" value="PGSC0003DMG400029673"/>
</dbReference>
<reference evidence="3" key="1">
    <citation type="journal article" date="2011" name="Nature">
        <title>Genome sequence and analysis of the tuber crop potato.</title>
        <authorList>
            <consortium name="The Potato Genome Sequencing Consortium"/>
        </authorList>
    </citation>
    <scope>NUCLEOTIDE SEQUENCE [LARGE SCALE GENOMIC DNA]</scope>
    <source>
        <strain evidence="3">cv. DM1-3 516 R44</strain>
    </source>
</reference>
<organism evidence="2 3">
    <name type="scientific">Solanum tuberosum</name>
    <name type="common">Potato</name>
    <dbReference type="NCBI Taxonomy" id="4113"/>
    <lineage>
        <taxon>Eukaryota</taxon>
        <taxon>Viridiplantae</taxon>
        <taxon>Streptophyta</taxon>
        <taxon>Embryophyta</taxon>
        <taxon>Tracheophyta</taxon>
        <taxon>Spermatophyta</taxon>
        <taxon>Magnoliopsida</taxon>
        <taxon>eudicotyledons</taxon>
        <taxon>Gunneridae</taxon>
        <taxon>Pentapetalae</taxon>
        <taxon>asterids</taxon>
        <taxon>lamiids</taxon>
        <taxon>Solanales</taxon>
        <taxon>Solanaceae</taxon>
        <taxon>Solanoideae</taxon>
        <taxon>Solaneae</taxon>
        <taxon>Solanum</taxon>
    </lineage>
</organism>
<accession>M1CWJ2</accession>
<dbReference type="EnsemblPlants" id="PGSC0003DMT400076319">
    <property type="protein sequence ID" value="PGSC0003DMT400076319"/>
    <property type="gene ID" value="PGSC0003DMG400029673"/>
</dbReference>
<name>M1CWJ2_SOLTU</name>
<dbReference type="HOGENOM" id="CLU_759528_0_0_1"/>
<evidence type="ECO:0000313" key="3">
    <source>
        <dbReference type="Proteomes" id="UP000011115"/>
    </source>
</evidence>
<feature type="region of interest" description="Disordered" evidence="1">
    <location>
        <begin position="211"/>
        <end position="242"/>
    </location>
</feature>
<feature type="region of interest" description="Disordered" evidence="1">
    <location>
        <begin position="295"/>
        <end position="327"/>
    </location>
</feature>
<reference evidence="2" key="2">
    <citation type="submission" date="2015-06" db="UniProtKB">
        <authorList>
            <consortium name="EnsemblPlants"/>
        </authorList>
    </citation>
    <scope>IDENTIFICATION</scope>
    <source>
        <strain evidence="2">DM1-3 516 R44</strain>
    </source>
</reference>
<dbReference type="PaxDb" id="4113-PGSC0003DMT400076319"/>
<sequence>MCNRNPKDDRLPYIVLKCMIRSSLNVGLLILWVEDESNSETWHRTDPRLQPTDRRSGSMGQLHTNFVQVSNPGVDSGPSFHRRTVLHICGSYIRDPILGTVAPKQAPTYVDKGNSKSIAPSQRLIIQDDTDDTEYIPPTTRTSPLHPVLPETEPMWHCDRLLDATKTLYIGLIRDDANLAAPRREPQVEVPSLGDDLAADVKQMQADETTVPATTANTQAPPSPATGQVPSSSRATPPSGSTAIPLARVQKLDAQMTTLLQHVKPWIPLETNPESSPTASNDEVVMTALFGDAMPPLDSSRIAGKRYHSDRTSDDVEVQRLKNKERL</sequence>
<dbReference type="Proteomes" id="UP000011115">
    <property type="component" value="Unassembled WGS sequence"/>
</dbReference>
<protein>
    <submittedName>
        <fullName evidence="2">Integrase core domain containing protein</fullName>
    </submittedName>
</protein>
<dbReference type="InParanoid" id="M1CWJ2"/>
<feature type="compositionally biased region" description="Basic and acidic residues" evidence="1">
    <location>
        <begin position="307"/>
        <end position="327"/>
    </location>
</feature>
<proteinExistence type="predicted"/>
<evidence type="ECO:0000313" key="2">
    <source>
        <dbReference type="EnsemblPlants" id="PGSC0003DMT400076319"/>
    </source>
</evidence>
<dbReference type="AlphaFoldDB" id="M1CWJ2"/>